<evidence type="ECO:0000313" key="9">
    <source>
        <dbReference type="EMBL" id="TBU54461.1"/>
    </source>
</evidence>
<evidence type="ECO:0000256" key="3">
    <source>
        <dbReference type="ARBA" id="ARBA00023163"/>
    </source>
</evidence>
<protein>
    <recommendedName>
        <fullName evidence="11">RNA polymerase II-associated protein 1 C-terminal domain-containing protein</fullName>
    </recommendedName>
</protein>
<dbReference type="Pfam" id="PF08620">
    <property type="entry name" value="RPAP1_C"/>
    <property type="match status" value="1"/>
</dbReference>
<feature type="compositionally biased region" description="Low complexity" evidence="5">
    <location>
        <begin position="179"/>
        <end position="202"/>
    </location>
</feature>
<evidence type="ECO:0000259" key="8">
    <source>
        <dbReference type="Pfam" id="PF25766"/>
    </source>
</evidence>
<accession>A0A4Q9PK24</accession>
<organism evidence="9 10">
    <name type="scientific">Dichomitus squalens</name>
    <dbReference type="NCBI Taxonomy" id="114155"/>
    <lineage>
        <taxon>Eukaryota</taxon>
        <taxon>Fungi</taxon>
        <taxon>Dikarya</taxon>
        <taxon>Basidiomycota</taxon>
        <taxon>Agaricomycotina</taxon>
        <taxon>Agaricomycetes</taxon>
        <taxon>Polyporales</taxon>
        <taxon>Polyporaceae</taxon>
        <taxon>Dichomitus</taxon>
    </lineage>
</organism>
<feature type="region of interest" description="Disordered" evidence="5">
    <location>
        <begin position="1"/>
        <end position="244"/>
    </location>
</feature>
<evidence type="ECO:0000256" key="5">
    <source>
        <dbReference type="SAM" id="MobiDB-lite"/>
    </source>
</evidence>
<sequence length="1303" mass="143490">MAHSPLIGSILERKPFSKPSAPSEATTKTGFPAVQHRSQRAFARARGQPQKRARDVPVVQSSNVVPPPRPVSTSPFEENDWRVQIEEENRRRVEAMTEEEREQEKVEIFEKFGPSIAEVLRRAREARESKQKKSEGEKVGTEPSSSNTPASAKTGGEEAGTSLSPPSSPSRPRSERTRSLTSVLRSSSPSPTSSSSTRPPSRSGRKIRFADVTPSDIHVYESAPPSPRKKALALPPPSASDDQVVSLGTWKPPAQFRSPVVPLAASLEAESEASQEVAGKVGALEEGTPEDIRRRFFPTAPANDPSLEWMRGTGTAEREPETESSTPTIRFDLTGTPIPAHLSNSLPTHLGLHHHAEGSHAGYTLEDIFLLSRSTVPAQRASMLGVLAKIAHKLARTSVDKKKGIPELVGQEIALRKRLLAAGAEAIGERASVGARAVELLWECTSQWDEDLKSVDGVETKDLDRGEALSSLPLDYLLPQIANALSVAELPHESLLQLLAVLHRLAQHSNSIATEIVKTKNLIPSIFQRFLLTPIPPTDDSPFPNPLALKFLCLLAASSRENASALVDPADSLLRFVITLPTSSPYPLPLATQLLSETLIFYATLASYGFYAHVTTTAQEYFLQISKYIRSADCQSSQLRGAWLRALEAWTVCARDPHRTTPSHEVLWSQVVGWGWAEDMLELRIQLNTSDEETWARLWSALAAFLEGAKVNGVRGGEEERALVLGALKDDFAFGTQKQVVELALKWAREALGKLSAGMRQGILASDVPSLRDVDRHAGTLASAMRLFLSCFSESPGDTLIAPPFNLPFGDLSSVCAVITTHPLWTSLYTPQSIPYGHLLCRPLSTLLASYLQLSRKIPGTSPDLWMAQGFAILCRLFPGDEAVGERTVADIAETITADFLRARGWSVPEDIWEKGGMDVIVPFLTQSLRAKGEQVIGPAWSTPQSIATATTQRLPPLSSLQPNDQRDYPLPLTKDWMFCPLDHLLKSGESEVFKNLPDSWNASEAEVVRATLLFVRVSQEVLRYHRLNDFLMSREEVAFGCMKVFMLEHGQQQDDSAEEVFRDTIVGRLMTELLAPFSASASAKTLKTPPPSIHTSDSIDVVAKRFLGNAVPFYQWYTDFVGLYDAISFAHPLFARLLLSPLSMRYPADYRKYLWADFNHVLRTIRTAPEDVVTGSIAEYLWPVETDAEVVGAYLRALVKGSLEGFVRLVAVHHIACNIWPDLGSVGEERTKKLLKAVLVQGGLEAIRDVVLYRQNREGTVVLPPACFEQPGKWRAQRLDFAGKSGEDVRERLTNLLEGKAN</sequence>
<evidence type="ECO:0000259" key="7">
    <source>
        <dbReference type="Pfam" id="PF08621"/>
    </source>
</evidence>
<gene>
    <name evidence="9" type="ORF">BD310DRAFT_935823</name>
</gene>
<feature type="compositionally biased region" description="Polar residues" evidence="5">
    <location>
        <begin position="142"/>
        <end position="151"/>
    </location>
</feature>
<keyword evidence="3" id="KW-0804">Transcription</keyword>
<dbReference type="PANTHER" id="PTHR21483:SF18">
    <property type="entry name" value="RNA POLYMERASE II-ASSOCIATED PROTEIN 1"/>
    <property type="match status" value="1"/>
</dbReference>
<evidence type="ECO:0008006" key="11">
    <source>
        <dbReference type="Google" id="ProtNLM"/>
    </source>
</evidence>
<dbReference type="Pfam" id="PF08621">
    <property type="entry name" value="RPAP1_N"/>
    <property type="match status" value="1"/>
</dbReference>
<dbReference type="EMBL" id="ML145188">
    <property type="protein sequence ID" value="TBU54461.1"/>
    <property type="molecule type" value="Genomic_DNA"/>
</dbReference>
<dbReference type="Proteomes" id="UP000292082">
    <property type="component" value="Unassembled WGS sequence"/>
</dbReference>
<dbReference type="STRING" id="114155.A0A4Q9PK24"/>
<comment type="subcellular location">
    <subcellularLocation>
        <location evidence="1">Nucleus</location>
    </subcellularLocation>
</comment>
<comment type="similarity">
    <text evidence="2">Belongs to the RPAP1 family.</text>
</comment>
<feature type="compositionally biased region" description="Basic and acidic residues" evidence="5">
    <location>
        <begin position="79"/>
        <end position="95"/>
    </location>
</feature>
<name>A0A4Q9PK24_9APHY</name>
<feature type="domain" description="RPAP1/MINIYO-like TPR repeats" evidence="8">
    <location>
        <begin position="1111"/>
        <end position="1217"/>
    </location>
</feature>
<dbReference type="InterPro" id="IPR013929">
    <property type="entry name" value="RPAP1_C"/>
</dbReference>
<evidence type="ECO:0000256" key="4">
    <source>
        <dbReference type="ARBA" id="ARBA00023242"/>
    </source>
</evidence>
<evidence type="ECO:0000313" key="10">
    <source>
        <dbReference type="Proteomes" id="UP000292082"/>
    </source>
</evidence>
<dbReference type="InterPro" id="IPR039913">
    <property type="entry name" value="RPAP1/Rba50"/>
</dbReference>
<reference evidence="9 10" key="1">
    <citation type="submission" date="2019-01" db="EMBL/GenBank/DDBJ databases">
        <title>Draft genome sequences of three monokaryotic isolates of the white-rot basidiomycete fungus Dichomitus squalens.</title>
        <authorList>
            <consortium name="DOE Joint Genome Institute"/>
            <person name="Lopez S.C."/>
            <person name="Andreopoulos B."/>
            <person name="Pangilinan J."/>
            <person name="Lipzen A."/>
            <person name="Riley R."/>
            <person name="Ahrendt S."/>
            <person name="Ng V."/>
            <person name="Barry K."/>
            <person name="Daum C."/>
            <person name="Grigoriev I.V."/>
            <person name="Hilden K.S."/>
            <person name="Makela M.R."/>
            <person name="de Vries R.P."/>
        </authorList>
    </citation>
    <scope>NUCLEOTIDE SEQUENCE [LARGE SCALE GENOMIC DNA]</scope>
    <source>
        <strain evidence="9 10">CBS 464.89</strain>
    </source>
</reference>
<feature type="compositionally biased region" description="Basic and acidic residues" evidence="5">
    <location>
        <begin position="119"/>
        <end position="140"/>
    </location>
</feature>
<evidence type="ECO:0000256" key="1">
    <source>
        <dbReference type="ARBA" id="ARBA00004123"/>
    </source>
</evidence>
<evidence type="ECO:0000256" key="2">
    <source>
        <dbReference type="ARBA" id="ARBA00009953"/>
    </source>
</evidence>
<dbReference type="InterPro" id="IPR013930">
    <property type="entry name" value="RPAP1_N"/>
</dbReference>
<dbReference type="Pfam" id="PF25766">
    <property type="entry name" value="TPR_RPAP1"/>
    <property type="match status" value="1"/>
</dbReference>
<feature type="domain" description="RPAP1 N-terminal" evidence="7">
    <location>
        <begin position="84"/>
        <end position="128"/>
    </location>
</feature>
<keyword evidence="10" id="KW-1185">Reference proteome</keyword>
<keyword evidence="4" id="KW-0539">Nucleus</keyword>
<feature type="domain" description="RPAP1 C-terminal" evidence="6">
    <location>
        <begin position="329"/>
        <end position="394"/>
    </location>
</feature>
<dbReference type="InterPro" id="IPR057989">
    <property type="entry name" value="TPR_RPAP1/MINIYO-like"/>
</dbReference>
<feature type="region of interest" description="Disordered" evidence="5">
    <location>
        <begin position="296"/>
        <end position="328"/>
    </location>
</feature>
<evidence type="ECO:0000259" key="6">
    <source>
        <dbReference type="Pfam" id="PF08620"/>
    </source>
</evidence>
<dbReference type="GO" id="GO:0006366">
    <property type="term" value="P:transcription by RNA polymerase II"/>
    <property type="evidence" value="ECO:0007669"/>
    <property type="project" value="InterPro"/>
</dbReference>
<proteinExistence type="inferred from homology"/>
<dbReference type="PANTHER" id="PTHR21483">
    <property type="entry name" value="RNA POLYMERASE II-ASSOCIATED PROTEIN 1"/>
    <property type="match status" value="1"/>
</dbReference>